<dbReference type="PANTHER" id="PTHR30028:SF0">
    <property type="entry name" value="PROTEIN ALUMINUM SENSITIVE 3"/>
    <property type="match status" value="1"/>
</dbReference>
<dbReference type="EMBL" id="JALJOT010000010">
    <property type="protein sequence ID" value="KAK9906713.1"/>
    <property type="molecule type" value="Genomic_DNA"/>
</dbReference>
<proteinExistence type="inferred from homology"/>
<dbReference type="Proteomes" id="UP001491310">
    <property type="component" value="Unassembled WGS sequence"/>
</dbReference>
<dbReference type="Pfam" id="PF03649">
    <property type="entry name" value="UPF0014"/>
    <property type="match status" value="1"/>
</dbReference>
<keyword evidence="9" id="KW-1185">Reference proteome</keyword>
<evidence type="ECO:0000256" key="6">
    <source>
        <dbReference type="SAM" id="MobiDB-lite"/>
    </source>
</evidence>
<name>A0ABR2YK36_9CHLO</name>
<dbReference type="InterPro" id="IPR005226">
    <property type="entry name" value="UPF0014_fam"/>
</dbReference>
<feature type="transmembrane region" description="Helical" evidence="7">
    <location>
        <begin position="15"/>
        <end position="33"/>
    </location>
</feature>
<evidence type="ECO:0000256" key="3">
    <source>
        <dbReference type="ARBA" id="ARBA00022692"/>
    </source>
</evidence>
<feature type="region of interest" description="Disordered" evidence="6">
    <location>
        <begin position="357"/>
        <end position="389"/>
    </location>
</feature>
<gene>
    <name evidence="8" type="ORF">WJX75_006615</name>
</gene>
<evidence type="ECO:0000256" key="7">
    <source>
        <dbReference type="SAM" id="Phobius"/>
    </source>
</evidence>
<evidence type="ECO:0000256" key="5">
    <source>
        <dbReference type="ARBA" id="ARBA00023136"/>
    </source>
</evidence>
<keyword evidence="4 7" id="KW-1133">Transmembrane helix</keyword>
<keyword evidence="3 7" id="KW-0812">Transmembrane</keyword>
<evidence type="ECO:0000256" key="2">
    <source>
        <dbReference type="ARBA" id="ARBA00005268"/>
    </source>
</evidence>
<comment type="caution">
    <text evidence="8">The sequence shown here is derived from an EMBL/GenBank/DDBJ whole genome shotgun (WGS) entry which is preliminary data.</text>
</comment>
<feature type="transmembrane region" description="Helical" evidence="7">
    <location>
        <begin position="199"/>
        <end position="220"/>
    </location>
</feature>
<sequence length="389" mass="41358">MSVTSGEPLHHAEPLGPFALLLSAALILVNAAISVRFSLGLHRTLAVASIRCILQLSILGYVLAPLFHFNTWWLVLLYAAAMVAVSSAETVSRPSASYKGMLLHVLGSLGASSGAVMAYALLLVLRPRPWWDAPYAIAVLAYLLGNALSCVAAGLSSVVQELTLGRLHVEQMLLVGASRWEATQAVVQRSLTAALGPTLSHMGAAGIVTLPSFMSGQLLGGVPPIQVARTQIVVVLLSAAVAGLASTATVLLAVNSIVDQQHRIRGERLRPRSGQSGVATWVQAQIGKGWHAARSETRRLVTRLRLASRQRASWQPAPQPRSWLGRSALGRRVFGGTAAEDDEVLSISSRLRDVMIGSEDEMESVMSGPLSDDGHDDGHPHGPIRRSST</sequence>
<keyword evidence="5 7" id="KW-0472">Membrane</keyword>
<reference evidence="8 9" key="1">
    <citation type="journal article" date="2024" name="Nat. Commun.">
        <title>Phylogenomics reveals the evolutionary origins of lichenization in chlorophyte algae.</title>
        <authorList>
            <person name="Puginier C."/>
            <person name="Libourel C."/>
            <person name="Otte J."/>
            <person name="Skaloud P."/>
            <person name="Haon M."/>
            <person name="Grisel S."/>
            <person name="Petersen M."/>
            <person name="Berrin J.G."/>
            <person name="Delaux P.M."/>
            <person name="Dal Grande F."/>
            <person name="Keller J."/>
        </authorList>
    </citation>
    <scope>NUCLEOTIDE SEQUENCE [LARGE SCALE GENOMIC DNA]</scope>
    <source>
        <strain evidence="8 9">SAG 216-7</strain>
    </source>
</reference>
<dbReference type="PANTHER" id="PTHR30028">
    <property type="entry name" value="UPF0014 INNER MEMBRANE PROTEIN YBBM-RELATED"/>
    <property type="match status" value="1"/>
</dbReference>
<evidence type="ECO:0000313" key="8">
    <source>
        <dbReference type="EMBL" id="KAK9906713.1"/>
    </source>
</evidence>
<feature type="transmembrane region" description="Helical" evidence="7">
    <location>
        <begin position="232"/>
        <end position="258"/>
    </location>
</feature>
<feature type="transmembrane region" description="Helical" evidence="7">
    <location>
        <begin position="135"/>
        <end position="159"/>
    </location>
</feature>
<comment type="similarity">
    <text evidence="2">Belongs to the UPF0014 family.</text>
</comment>
<evidence type="ECO:0000256" key="1">
    <source>
        <dbReference type="ARBA" id="ARBA00004141"/>
    </source>
</evidence>
<evidence type="ECO:0000256" key="4">
    <source>
        <dbReference type="ARBA" id="ARBA00022989"/>
    </source>
</evidence>
<comment type="subcellular location">
    <subcellularLocation>
        <location evidence="1">Membrane</location>
        <topology evidence="1">Multi-pass membrane protein</topology>
    </subcellularLocation>
</comment>
<protein>
    <submittedName>
        <fullName evidence="8">Uncharacterized protein</fullName>
    </submittedName>
</protein>
<evidence type="ECO:0000313" key="9">
    <source>
        <dbReference type="Proteomes" id="UP001491310"/>
    </source>
</evidence>
<organism evidence="8 9">
    <name type="scientific">Coccomyxa subellipsoidea</name>
    <dbReference type="NCBI Taxonomy" id="248742"/>
    <lineage>
        <taxon>Eukaryota</taxon>
        <taxon>Viridiplantae</taxon>
        <taxon>Chlorophyta</taxon>
        <taxon>core chlorophytes</taxon>
        <taxon>Trebouxiophyceae</taxon>
        <taxon>Trebouxiophyceae incertae sedis</taxon>
        <taxon>Coccomyxaceae</taxon>
        <taxon>Coccomyxa</taxon>
    </lineage>
</organism>
<feature type="transmembrane region" description="Helical" evidence="7">
    <location>
        <begin position="100"/>
        <end position="123"/>
    </location>
</feature>
<accession>A0ABR2YK36</accession>